<proteinExistence type="predicted"/>
<organism evidence="1 2">
    <name type="scientific">Claveliimonas bilis</name>
    <dbReference type="NCBI Taxonomy" id="3028070"/>
    <lineage>
        <taxon>Bacteria</taxon>
        <taxon>Bacillati</taxon>
        <taxon>Bacillota</taxon>
        <taxon>Clostridia</taxon>
        <taxon>Lachnospirales</taxon>
        <taxon>Lachnospiraceae</taxon>
        <taxon>Claveliimonas</taxon>
    </lineage>
</organism>
<name>A0ABN6YTL4_9FIRM</name>
<keyword evidence="2" id="KW-1185">Reference proteome</keyword>
<evidence type="ECO:0000313" key="1">
    <source>
        <dbReference type="EMBL" id="BDZ76446.1"/>
    </source>
</evidence>
<protein>
    <submittedName>
        <fullName evidence="1">Uncharacterized protein</fullName>
    </submittedName>
</protein>
<sequence>MKIEDIDIYNLPIWACAIVDEISEKCKKELKNSPEYSRILKESDELLFKYPFISALIDRDEIEEPMKLSVKKARALSRFLALDADREDYERIQLYLMGCRHTLEMLLLLEIL</sequence>
<dbReference type="Proteomes" id="UP001305815">
    <property type="component" value="Chromosome"/>
</dbReference>
<gene>
    <name evidence="1" type="ORF">Lac1_06290</name>
</gene>
<evidence type="ECO:0000313" key="2">
    <source>
        <dbReference type="Proteomes" id="UP001305815"/>
    </source>
</evidence>
<dbReference type="RefSeq" id="WP_230107103.1">
    <property type="nucleotide sequence ID" value="NZ_AP024845.1"/>
</dbReference>
<dbReference type="EMBL" id="AP027742">
    <property type="protein sequence ID" value="BDZ76446.1"/>
    <property type="molecule type" value="Genomic_DNA"/>
</dbReference>
<accession>A0ABN6YTL4</accession>
<reference evidence="2" key="1">
    <citation type="journal article" date="2023" name="Int. J. Syst. Evol. Microbiol.">
        <title>Claveliimonas bilis gen. nov., sp. nov., deoxycholic acid-producing bacteria isolated from human faeces, and reclassification of Sellimonas monacensis Zenner et al. 2021 as Claveliimonas monacensis comb. nov.</title>
        <authorList>
            <person name="Hisatomi A."/>
            <person name="Kastawa N.W.E.P.G."/>
            <person name="Song I."/>
            <person name="Ohkuma M."/>
            <person name="Fukiya S."/>
            <person name="Sakamoto M."/>
        </authorList>
    </citation>
    <scope>NUCLEOTIDE SEQUENCE [LARGE SCALE GENOMIC DNA]</scope>
    <source>
        <strain evidence="2">12BBH14</strain>
    </source>
</reference>